<evidence type="ECO:0000313" key="3">
    <source>
        <dbReference type="Proteomes" id="UP000049472"/>
    </source>
</evidence>
<dbReference type="EMBL" id="CVRQ01000022">
    <property type="protein sequence ID" value="CRL38528.1"/>
    <property type="molecule type" value="Genomic_DNA"/>
</dbReference>
<accession>A0A0M6WQE9</accession>
<name>A0A0M6WQE9_9FIRM</name>
<feature type="transmembrane region" description="Helical" evidence="1">
    <location>
        <begin position="59"/>
        <end position="79"/>
    </location>
</feature>
<sequence length="457" mass="52469">MKRLNLSYINVICVFVLSFAVMEYVNLLIGRVGGFPVLAGVLVSYSVMRYGSFARKNMACYMGIYILTWFIGTVVLFIAKYSGWGNIKKLGPAQYFKALYGSTLSEIWGYFFAIVLMLTVIVSLFPLTVIKSRKIYARYVLENTLFWTIILIPLRFIDKKFVNHKVMWQAGCMMAFAVLLLVLELFVVYRLVKYRYCDEHADRKVRIHRRRVRRKTIKAVIVIVPVVVIAIIVVYTYFMSPSNEPAEYEKVASCITNDDRLGPMVYDSQVYIPITIELDYAGTGSPLGYIVYKDQDYSSRYYEVAASNLLYMNKNGDDTYLQMAGNASNSYKKLSVVEKSNSWKDCSVFLMWDEEWQSESRYSKDVTGYTECDEDFIKSLEDTFGAVKINPADFKDYDAYFTIEGYKSMKDAIESDSHVGTWVGCILAKDDKFYYGSYDNEITGGQLQMLRHVLGGN</sequence>
<gene>
    <name evidence="2" type="ORF">T1815_18331</name>
</gene>
<keyword evidence="3" id="KW-1185">Reference proteome</keyword>
<evidence type="ECO:0000313" key="2">
    <source>
        <dbReference type="EMBL" id="CRL38528.1"/>
    </source>
</evidence>
<feature type="transmembrane region" description="Helical" evidence="1">
    <location>
        <begin position="139"/>
        <end position="156"/>
    </location>
</feature>
<organism evidence="2 3">
    <name type="scientific">Agathobacter rectalis</name>
    <dbReference type="NCBI Taxonomy" id="39491"/>
    <lineage>
        <taxon>Bacteria</taxon>
        <taxon>Bacillati</taxon>
        <taxon>Bacillota</taxon>
        <taxon>Clostridia</taxon>
        <taxon>Lachnospirales</taxon>
        <taxon>Lachnospiraceae</taxon>
        <taxon>Agathobacter</taxon>
    </lineage>
</organism>
<feature type="transmembrane region" description="Helical" evidence="1">
    <location>
        <begin position="216"/>
        <end position="238"/>
    </location>
</feature>
<feature type="transmembrane region" description="Helical" evidence="1">
    <location>
        <begin position="107"/>
        <end position="127"/>
    </location>
</feature>
<keyword evidence="1" id="KW-1133">Transmembrane helix</keyword>
<feature type="transmembrane region" description="Helical" evidence="1">
    <location>
        <begin position="28"/>
        <end position="47"/>
    </location>
</feature>
<dbReference type="RefSeq" id="WP_155514866.1">
    <property type="nucleotide sequence ID" value="NZ_CVRQ01000022.1"/>
</dbReference>
<feature type="transmembrane region" description="Helical" evidence="1">
    <location>
        <begin position="5"/>
        <end position="22"/>
    </location>
</feature>
<feature type="transmembrane region" description="Helical" evidence="1">
    <location>
        <begin position="168"/>
        <end position="189"/>
    </location>
</feature>
<keyword evidence="1" id="KW-0812">Transmembrane</keyword>
<dbReference type="AlphaFoldDB" id="A0A0M6WQE9"/>
<reference evidence="3" key="1">
    <citation type="submission" date="2015-05" db="EMBL/GenBank/DDBJ databases">
        <authorList>
            <consortium name="Pathogen Informatics"/>
        </authorList>
    </citation>
    <scope>NUCLEOTIDE SEQUENCE [LARGE SCALE GENOMIC DNA]</scope>
    <source>
        <strain evidence="3">T1-815</strain>
    </source>
</reference>
<dbReference type="Proteomes" id="UP000049472">
    <property type="component" value="Unassembled WGS sequence"/>
</dbReference>
<proteinExistence type="predicted"/>
<evidence type="ECO:0000256" key="1">
    <source>
        <dbReference type="SAM" id="Phobius"/>
    </source>
</evidence>
<keyword evidence="1" id="KW-0472">Membrane</keyword>
<protein>
    <submittedName>
        <fullName evidence="2">Uncharacterized protein</fullName>
    </submittedName>
</protein>